<keyword evidence="9" id="KW-0540">Nuclease</keyword>
<dbReference type="Pfam" id="PF00570">
    <property type="entry name" value="HRDC"/>
    <property type="match status" value="1"/>
</dbReference>
<dbReference type="GO" id="GO:0071036">
    <property type="term" value="P:nuclear polyadenylation-dependent snoRNA catabolic process"/>
    <property type="evidence" value="ECO:0007669"/>
    <property type="project" value="TreeGrafter"/>
</dbReference>
<evidence type="ECO:0000313" key="23">
    <source>
        <dbReference type="EMBL" id="NDV29377.1"/>
    </source>
</evidence>
<keyword evidence="14" id="KW-0460">Magnesium</keyword>
<dbReference type="InterPro" id="IPR002562">
    <property type="entry name" value="3'-5'_exonuclease_dom"/>
</dbReference>
<dbReference type="InterPro" id="IPR012337">
    <property type="entry name" value="RNaseH-like_sf"/>
</dbReference>
<accession>A0A6B2KXI9</accession>
<dbReference type="GO" id="GO:0071038">
    <property type="term" value="P:TRAMP-dependent tRNA surveillance pathway"/>
    <property type="evidence" value="ECO:0007669"/>
    <property type="project" value="TreeGrafter"/>
</dbReference>
<evidence type="ECO:0000259" key="22">
    <source>
        <dbReference type="PROSITE" id="PS50967"/>
    </source>
</evidence>
<feature type="compositionally biased region" description="Basic residues" evidence="21">
    <location>
        <begin position="703"/>
        <end position="716"/>
    </location>
</feature>
<evidence type="ECO:0000256" key="7">
    <source>
        <dbReference type="ARBA" id="ARBA00022552"/>
    </source>
</evidence>
<dbReference type="InterPro" id="IPR049559">
    <property type="entry name" value="Rrp6p-like_exo"/>
</dbReference>
<evidence type="ECO:0000256" key="10">
    <source>
        <dbReference type="ARBA" id="ARBA00022723"/>
    </source>
</evidence>
<dbReference type="GO" id="GO:0071051">
    <property type="term" value="P:poly(A)-dependent snoRNA 3'-end processing"/>
    <property type="evidence" value="ECO:0007669"/>
    <property type="project" value="TreeGrafter"/>
</dbReference>
<dbReference type="GO" id="GO:0046872">
    <property type="term" value="F:metal ion binding"/>
    <property type="evidence" value="ECO:0007669"/>
    <property type="project" value="UniProtKB-KW"/>
</dbReference>
<dbReference type="FunFam" id="1.10.150.80:FF:000001">
    <property type="entry name" value="Putative exosome component 10"/>
    <property type="match status" value="1"/>
</dbReference>
<dbReference type="Gene3D" id="1.10.150.80">
    <property type="entry name" value="HRDC domain"/>
    <property type="match status" value="1"/>
</dbReference>
<keyword evidence="13" id="KW-0269">Exonuclease</keyword>
<dbReference type="GO" id="GO:0071037">
    <property type="term" value="P:nuclear polyadenylation-dependent snRNA catabolic process"/>
    <property type="evidence" value="ECO:0007669"/>
    <property type="project" value="TreeGrafter"/>
</dbReference>
<reference evidence="23" key="1">
    <citation type="journal article" date="2020" name="J. Eukaryot. Microbiol.">
        <title>De novo Sequencing, Assembly and Annotation of the Transcriptome for the Free-Living Testate Amoeba Arcella intermedia.</title>
        <authorList>
            <person name="Ribeiro G.M."/>
            <person name="Porfirio-Sousa A.L."/>
            <person name="Maurer-Alcala X.X."/>
            <person name="Katz L.A."/>
            <person name="Lahr D.J.G."/>
        </authorList>
    </citation>
    <scope>NUCLEOTIDE SEQUENCE</scope>
</reference>
<dbReference type="PANTHER" id="PTHR12124:SF47">
    <property type="entry name" value="EXOSOME COMPONENT 10"/>
    <property type="match status" value="1"/>
</dbReference>
<evidence type="ECO:0000256" key="1">
    <source>
        <dbReference type="ARBA" id="ARBA00001946"/>
    </source>
</evidence>
<dbReference type="InterPro" id="IPR036397">
    <property type="entry name" value="RNaseH_sf"/>
</dbReference>
<dbReference type="SMART" id="SM00341">
    <property type="entry name" value="HRDC"/>
    <property type="match status" value="1"/>
</dbReference>
<evidence type="ECO:0000256" key="21">
    <source>
        <dbReference type="SAM" id="MobiDB-lite"/>
    </source>
</evidence>
<evidence type="ECO:0000256" key="9">
    <source>
        <dbReference type="ARBA" id="ARBA00022722"/>
    </source>
</evidence>
<keyword evidence="11" id="KW-0227">DNA damage</keyword>
<evidence type="ECO:0000256" key="15">
    <source>
        <dbReference type="ARBA" id="ARBA00022843"/>
    </source>
</evidence>
<dbReference type="GO" id="GO:0071039">
    <property type="term" value="P:nuclear polyadenylation-dependent CUT catabolic process"/>
    <property type="evidence" value="ECO:0007669"/>
    <property type="project" value="TreeGrafter"/>
</dbReference>
<evidence type="ECO:0000256" key="4">
    <source>
        <dbReference type="ARBA" id="ARBA00004642"/>
    </source>
</evidence>
<dbReference type="InterPro" id="IPR002121">
    <property type="entry name" value="HRDC_dom"/>
</dbReference>
<dbReference type="InterPro" id="IPR044876">
    <property type="entry name" value="HRDC_dom_sf"/>
</dbReference>
<evidence type="ECO:0000256" key="19">
    <source>
        <dbReference type="ARBA" id="ARBA00065628"/>
    </source>
</evidence>
<evidence type="ECO:0000256" key="13">
    <source>
        <dbReference type="ARBA" id="ARBA00022839"/>
    </source>
</evidence>
<dbReference type="Gene3D" id="3.30.420.10">
    <property type="entry name" value="Ribonuclease H-like superfamily/Ribonuclease H"/>
    <property type="match status" value="1"/>
</dbReference>
<dbReference type="GO" id="GO:0006281">
    <property type="term" value="P:DNA repair"/>
    <property type="evidence" value="ECO:0007669"/>
    <property type="project" value="UniProtKB-KW"/>
</dbReference>
<keyword evidence="15" id="KW-0832">Ubl conjugation</keyword>
<dbReference type="GO" id="GO:0000166">
    <property type="term" value="F:nucleotide binding"/>
    <property type="evidence" value="ECO:0007669"/>
    <property type="project" value="InterPro"/>
</dbReference>
<evidence type="ECO:0000256" key="18">
    <source>
        <dbReference type="ARBA" id="ARBA00023242"/>
    </source>
</evidence>
<evidence type="ECO:0000256" key="20">
    <source>
        <dbReference type="ARBA" id="ARBA00070703"/>
    </source>
</evidence>
<keyword evidence="16" id="KW-0694">RNA-binding</keyword>
<dbReference type="SUPFAM" id="SSF53098">
    <property type="entry name" value="Ribonuclease H-like"/>
    <property type="match status" value="1"/>
</dbReference>
<comment type="subcellular location">
    <subcellularLocation>
        <location evidence="2">Cytoplasm</location>
    </subcellularLocation>
    <subcellularLocation>
        <location evidence="3">Nucleus</location>
        <location evidence="3">Nucleolus</location>
    </subcellularLocation>
    <subcellularLocation>
        <location evidence="4">Nucleus</location>
        <location evidence="4">Nucleoplasm</location>
    </subcellularLocation>
</comment>
<feature type="compositionally biased region" description="Low complexity" evidence="21">
    <location>
        <begin position="859"/>
        <end position="869"/>
    </location>
</feature>
<comment type="cofactor">
    <cofactor evidence="1">
        <name>Mg(2+)</name>
        <dbReference type="ChEBI" id="CHEBI:18420"/>
    </cofactor>
</comment>
<sequence length="879" mass="99886">MIELTGGILRKTSEEKKGAPVHLGGVEDFAEKLSDVVEVMDDLLESVDMFVDGTTAVTDTLKTKHVQFQRKNDPRSTIFHAQNIPRPQEKWRADTDNGYGPFIPKMDKKFHARRPLDESITKARASLPKDTKEKPITASDISAQILNFGLLKGQNSTQASFPHPYQYELVNLEITNDHLMPAHVQMYKDITETACVWVTTVPQLEELVKMLSKEKEIAIDLEHHSYRSFHGFTCLMQLSTREVDFLIDCLELRLSMWKLNEIFTNPAITKVLHGADKDVEWLQHDFGVYIVNMFDTGQASRVLEYPFFSLAYLLKHFCKLDVDKKYQLADWRIRPLPDEMQKYAREDTHYLLYIYDSMKNEAIEKGAGSANLLRSIWLRSRDVCLIKYENPVFTPDSYKYLLKLHNTLDDTQTAVFATLYEWRDRTARMEDESVAYVLPNHMMYEIAAKMPLDVNSLFDCCKPVPPCVKNQAAALCQLIQTTKMNPYKFRNEEVAYHTYAPQVQQFYSEVDDFTGMEFMSYHPPSPKPNLSLTSPTSPVLSTEQLYETANWTDMNLDSLESLVSSRASLSKKNQQLDAQSPGKHSLFVYDSDEEELELRVPLEEDEGVKSARRIARTIARSWFSSPMKAANQAFSDNSIEIARPIPFDLSKSTDLTTSSESMEPKKVEENEEMEEMAVEESEGTLEDIPKSMEEIYKLSNKTRVQKKEKKKMKRKVSGGPESPLLIKSGFGNQKSDLRREANKKQNDDAPEDPEVSIDFMRSIGWMEPEAVPPQGPVGQLGSGQSFPSLSELPFIAPGEAKPRAAPVQQPAPPTQNDNPYTAKLNNWRKMPAPEAQPPRRPSSQPASAVYYPTNPPPMNARGAGNARRGAFGRRGRRGN</sequence>
<dbReference type="SUPFAM" id="SSF47819">
    <property type="entry name" value="HRDC-like"/>
    <property type="match status" value="1"/>
</dbReference>
<keyword evidence="6" id="KW-1017">Isopeptide bond</keyword>
<dbReference type="InterPro" id="IPR045092">
    <property type="entry name" value="Rrp6-like"/>
</dbReference>
<evidence type="ECO:0000256" key="2">
    <source>
        <dbReference type="ARBA" id="ARBA00004496"/>
    </source>
</evidence>
<keyword evidence="8" id="KW-0597">Phosphoprotein</keyword>
<evidence type="ECO:0000256" key="14">
    <source>
        <dbReference type="ARBA" id="ARBA00022842"/>
    </source>
</evidence>
<evidence type="ECO:0000256" key="11">
    <source>
        <dbReference type="ARBA" id="ARBA00022763"/>
    </source>
</evidence>
<evidence type="ECO:0000256" key="17">
    <source>
        <dbReference type="ARBA" id="ARBA00023204"/>
    </source>
</evidence>
<name>A0A6B2KXI9_9EUKA</name>
<dbReference type="GO" id="GO:0000176">
    <property type="term" value="C:nuclear exosome (RNase complex)"/>
    <property type="evidence" value="ECO:0007669"/>
    <property type="project" value="TreeGrafter"/>
</dbReference>
<dbReference type="SMART" id="SM00474">
    <property type="entry name" value="35EXOc"/>
    <property type="match status" value="1"/>
</dbReference>
<evidence type="ECO:0000256" key="3">
    <source>
        <dbReference type="ARBA" id="ARBA00004604"/>
    </source>
</evidence>
<dbReference type="GO" id="GO:0005654">
    <property type="term" value="C:nucleoplasm"/>
    <property type="evidence" value="ECO:0007669"/>
    <property type="project" value="UniProtKB-SubCell"/>
</dbReference>
<dbReference type="GO" id="GO:0071044">
    <property type="term" value="P:histone mRNA catabolic process"/>
    <property type="evidence" value="ECO:0007669"/>
    <property type="project" value="TreeGrafter"/>
</dbReference>
<dbReference type="EMBL" id="GIBP01000408">
    <property type="protein sequence ID" value="NDV29377.1"/>
    <property type="molecule type" value="Transcribed_RNA"/>
</dbReference>
<dbReference type="InterPro" id="IPR010997">
    <property type="entry name" value="HRDC-like_sf"/>
</dbReference>
<feature type="compositionally biased region" description="Basic residues" evidence="21">
    <location>
        <begin position="870"/>
        <end position="879"/>
    </location>
</feature>
<dbReference type="GO" id="GO:0000467">
    <property type="term" value="P:exonucleolytic trimming to generate mature 3'-end of 5.8S rRNA from tricistronic rRNA transcript (SSU-rRNA, 5.8S rRNA, LSU-rRNA)"/>
    <property type="evidence" value="ECO:0007669"/>
    <property type="project" value="InterPro"/>
</dbReference>
<dbReference type="CDD" id="cd06147">
    <property type="entry name" value="Rrp6p_like_exo"/>
    <property type="match status" value="1"/>
</dbReference>
<feature type="domain" description="HRDC" evidence="22">
    <location>
        <begin position="409"/>
        <end position="489"/>
    </location>
</feature>
<comment type="subunit">
    <text evidence="19">Component of the RNA exosome complex. The catalytically inactive RNA exosome core complex (Exo-9) associates with the catalytic subunit EXOSC10/RRP6 (via its N-terminus). Exo-9 may associate with DIS3 to form the nucleolar exosome complex, or DIS3L to form the cytoplasmic exosome complex. The RNA exosome complex interacts with cofactors C1D/RRP47, MPHOSPH6/MPP6 and MTREX/MTR4. Interacts with MTREX; the interaction with MTREX mediates the association of MTREX with nuclear RNA exosomes. Part of the small subunit (SSU) processome, composed of more than 70 proteins and the RNA chaperone small nucleolar RNA (snoRNA) U3. Interacts with ALYREF/THOC4. Interacts with DHX36; this interaction occurs in a RNase-insensitive manner. Interacts with NRDE2. Interacts (via C-terminus) with USP36 (via C-terminus); the interaction is facilitated by the association with RNA and promotes sumoylation of EXOSC10.</text>
</comment>
<feature type="compositionally biased region" description="Basic and acidic residues" evidence="21">
    <location>
        <begin position="735"/>
        <end position="747"/>
    </location>
</feature>
<dbReference type="GO" id="GO:0003727">
    <property type="term" value="F:single-stranded RNA binding"/>
    <property type="evidence" value="ECO:0007669"/>
    <property type="project" value="TreeGrafter"/>
</dbReference>
<keyword evidence="17" id="KW-0234">DNA repair</keyword>
<evidence type="ECO:0000256" key="8">
    <source>
        <dbReference type="ARBA" id="ARBA00022553"/>
    </source>
</evidence>
<keyword evidence="12" id="KW-0378">Hydrolase</keyword>
<keyword evidence="18" id="KW-0539">Nucleus</keyword>
<dbReference type="FunFam" id="3.30.420.10:FF:000022">
    <property type="entry name" value="Exosome component 10"/>
    <property type="match status" value="1"/>
</dbReference>
<keyword evidence="5" id="KW-0963">Cytoplasm</keyword>
<dbReference type="GO" id="GO:0019219">
    <property type="term" value="P:regulation of nucleobase-containing compound metabolic process"/>
    <property type="evidence" value="ECO:0007669"/>
    <property type="project" value="UniProtKB-ARBA"/>
</dbReference>
<protein>
    <recommendedName>
        <fullName evidence="20">Exosome complex component 10</fullName>
    </recommendedName>
</protein>
<dbReference type="AlphaFoldDB" id="A0A6B2KXI9"/>
<evidence type="ECO:0000256" key="16">
    <source>
        <dbReference type="ARBA" id="ARBA00022884"/>
    </source>
</evidence>
<evidence type="ECO:0000256" key="6">
    <source>
        <dbReference type="ARBA" id="ARBA00022499"/>
    </source>
</evidence>
<dbReference type="PROSITE" id="PS50967">
    <property type="entry name" value="HRDC"/>
    <property type="match status" value="1"/>
</dbReference>
<dbReference type="GO" id="GO:0071035">
    <property type="term" value="P:nuclear polyadenylation-dependent rRNA catabolic process"/>
    <property type="evidence" value="ECO:0007669"/>
    <property type="project" value="TreeGrafter"/>
</dbReference>
<organism evidence="23">
    <name type="scientific">Arcella intermedia</name>
    <dbReference type="NCBI Taxonomy" id="1963864"/>
    <lineage>
        <taxon>Eukaryota</taxon>
        <taxon>Amoebozoa</taxon>
        <taxon>Tubulinea</taxon>
        <taxon>Elardia</taxon>
        <taxon>Arcellinida</taxon>
        <taxon>Sphaerothecina</taxon>
        <taxon>Arcellidae</taxon>
        <taxon>Arcella</taxon>
    </lineage>
</organism>
<keyword evidence="7" id="KW-0698">rRNA processing</keyword>
<feature type="region of interest" description="Disordered" evidence="21">
    <location>
        <begin position="699"/>
        <end position="879"/>
    </location>
</feature>
<evidence type="ECO:0000256" key="5">
    <source>
        <dbReference type="ARBA" id="ARBA00022490"/>
    </source>
</evidence>
<dbReference type="PANTHER" id="PTHR12124">
    <property type="entry name" value="POLYMYOSITIS/SCLERODERMA AUTOANTIGEN-RELATED"/>
    <property type="match status" value="1"/>
</dbReference>
<keyword evidence="10" id="KW-0479">Metal-binding</keyword>
<dbReference type="GO" id="GO:0005730">
    <property type="term" value="C:nucleolus"/>
    <property type="evidence" value="ECO:0007669"/>
    <property type="project" value="UniProtKB-SubCell"/>
</dbReference>
<proteinExistence type="predicted"/>
<dbReference type="GO" id="GO:0000175">
    <property type="term" value="F:3'-5'-RNA exonuclease activity"/>
    <property type="evidence" value="ECO:0007669"/>
    <property type="project" value="InterPro"/>
</dbReference>
<dbReference type="GO" id="GO:0005737">
    <property type="term" value="C:cytoplasm"/>
    <property type="evidence" value="ECO:0007669"/>
    <property type="project" value="UniProtKB-SubCell"/>
</dbReference>
<dbReference type="Pfam" id="PF01612">
    <property type="entry name" value="DNA_pol_A_exo1"/>
    <property type="match status" value="1"/>
</dbReference>
<evidence type="ECO:0000256" key="12">
    <source>
        <dbReference type="ARBA" id="ARBA00022801"/>
    </source>
</evidence>
<dbReference type="GO" id="GO:0071040">
    <property type="term" value="P:nuclear polyadenylation-dependent antisense transcript catabolic process"/>
    <property type="evidence" value="ECO:0007669"/>
    <property type="project" value="TreeGrafter"/>
</dbReference>